<dbReference type="Pfam" id="PF04149">
    <property type="entry name" value="DUF397"/>
    <property type="match status" value="1"/>
</dbReference>
<evidence type="ECO:0000259" key="1">
    <source>
        <dbReference type="Pfam" id="PF04149"/>
    </source>
</evidence>
<dbReference type="InterPro" id="IPR007278">
    <property type="entry name" value="DUF397"/>
</dbReference>
<comment type="caution">
    <text evidence="2">The sequence shown here is derived from an EMBL/GenBank/DDBJ whole genome shotgun (WGS) entry which is preliminary data.</text>
</comment>
<name>A0ABV9XR37_9PSEU</name>
<protein>
    <submittedName>
        <fullName evidence="2">DUF397 domain-containing protein</fullName>
    </submittedName>
</protein>
<keyword evidence="3" id="KW-1185">Reference proteome</keyword>
<feature type="domain" description="DUF397" evidence="1">
    <location>
        <begin position="4"/>
        <end position="56"/>
    </location>
</feature>
<evidence type="ECO:0000313" key="3">
    <source>
        <dbReference type="Proteomes" id="UP001595833"/>
    </source>
</evidence>
<organism evidence="2 3">
    <name type="scientific">Saccharothrix xinjiangensis</name>
    <dbReference type="NCBI Taxonomy" id="204798"/>
    <lineage>
        <taxon>Bacteria</taxon>
        <taxon>Bacillati</taxon>
        <taxon>Actinomycetota</taxon>
        <taxon>Actinomycetes</taxon>
        <taxon>Pseudonocardiales</taxon>
        <taxon>Pseudonocardiaceae</taxon>
        <taxon>Saccharothrix</taxon>
    </lineage>
</organism>
<reference evidence="3" key="1">
    <citation type="journal article" date="2019" name="Int. J. Syst. Evol. Microbiol.">
        <title>The Global Catalogue of Microorganisms (GCM) 10K type strain sequencing project: providing services to taxonomists for standard genome sequencing and annotation.</title>
        <authorList>
            <consortium name="The Broad Institute Genomics Platform"/>
            <consortium name="The Broad Institute Genome Sequencing Center for Infectious Disease"/>
            <person name="Wu L."/>
            <person name="Ma J."/>
        </authorList>
    </citation>
    <scope>NUCLEOTIDE SEQUENCE [LARGE SCALE GENOMIC DNA]</scope>
    <source>
        <strain evidence="3">KCTC 12848</strain>
    </source>
</reference>
<proteinExistence type="predicted"/>
<dbReference type="EMBL" id="JBHSJB010000003">
    <property type="protein sequence ID" value="MFC5052408.1"/>
    <property type="molecule type" value="Genomic_DNA"/>
</dbReference>
<evidence type="ECO:0000313" key="2">
    <source>
        <dbReference type="EMBL" id="MFC5052408.1"/>
    </source>
</evidence>
<gene>
    <name evidence="2" type="ORF">ACFPFM_01430</name>
</gene>
<accession>A0ABV9XR37</accession>
<sequence>MQREWRKSSRSSAAGPECVEIALDAAGAGVRDSKNRAGGGLGFGFAQWSRFVLTAKNGVFDLR</sequence>
<dbReference type="Proteomes" id="UP001595833">
    <property type="component" value="Unassembled WGS sequence"/>
</dbReference>
<dbReference type="RefSeq" id="WP_344034905.1">
    <property type="nucleotide sequence ID" value="NZ_BAAAKE010000002.1"/>
</dbReference>